<accession>A0A8S9YZU6</accession>
<dbReference type="OrthoDB" id="6240229at2759"/>
<evidence type="ECO:0008006" key="4">
    <source>
        <dbReference type="Google" id="ProtNLM"/>
    </source>
</evidence>
<name>A0A8S9YZU6_9TREM</name>
<keyword evidence="3" id="KW-1185">Reference proteome</keyword>
<evidence type="ECO:0000313" key="2">
    <source>
        <dbReference type="EMBL" id="KAF7257278.1"/>
    </source>
</evidence>
<feature type="chain" id="PRO_5035892340" description="Secreted protein" evidence="1">
    <location>
        <begin position="17"/>
        <end position="193"/>
    </location>
</feature>
<dbReference type="AlphaFoldDB" id="A0A8S9YZU6"/>
<evidence type="ECO:0000256" key="1">
    <source>
        <dbReference type="SAM" id="SignalP"/>
    </source>
</evidence>
<dbReference type="Proteomes" id="UP000822476">
    <property type="component" value="Unassembled WGS sequence"/>
</dbReference>
<gene>
    <name evidence="2" type="ORF">EG68_05088</name>
</gene>
<dbReference type="EMBL" id="JTDE01002500">
    <property type="protein sequence ID" value="KAF7257278.1"/>
    <property type="molecule type" value="Genomic_DNA"/>
</dbReference>
<protein>
    <recommendedName>
        <fullName evidence="4">Secreted protein</fullName>
    </recommendedName>
</protein>
<comment type="caution">
    <text evidence="2">The sequence shown here is derived from an EMBL/GenBank/DDBJ whole genome shotgun (WGS) entry which is preliminary data.</text>
</comment>
<proteinExistence type="predicted"/>
<evidence type="ECO:0000313" key="3">
    <source>
        <dbReference type="Proteomes" id="UP000822476"/>
    </source>
</evidence>
<organism evidence="2 3">
    <name type="scientific">Paragonimus skrjabini miyazakii</name>
    <dbReference type="NCBI Taxonomy" id="59628"/>
    <lineage>
        <taxon>Eukaryota</taxon>
        <taxon>Metazoa</taxon>
        <taxon>Spiralia</taxon>
        <taxon>Lophotrochozoa</taxon>
        <taxon>Platyhelminthes</taxon>
        <taxon>Trematoda</taxon>
        <taxon>Digenea</taxon>
        <taxon>Plagiorchiida</taxon>
        <taxon>Troglotremata</taxon>
        <taxon>Troglotrematidae</taxon>
        <taxon>Paragonimus</taxon>
    </lineage>
</organism>
<feature type="signal peptide" evidence="1">
    <location>
        <begin position="1"/>
        <end position="16"/>
    </location>
</feature>
<keyword evidence="1" id="KW-0732">Signal</keyword>
<sequence length="193" mass="22033">MITFLLTLLYLLGTESKQECPRGFGLVKSTICITDMGRVKDFCSAGRKCASVVSTHGQRAFVIGRDYELTLPQRVTQNSCTWSSINDGFAQALHGIKGYRDGDPRTPNYETPTKSLKWLYDRPSRDSPFATFDDNGLLNETSKCARNWECRSVYFNQHERICLHMKYVDALIPRLYTTIKGSWTRFVNTGIEH</sequence>
<reference evidence="2" key="1">
    <citation type="submission" date="2019-07" db="EMBL/GenBank/DDBJ databases">
        <title>Annotation for the trematode Paragonimus miyazaki's.</title>
        <authorList>
            <person name="Choi Y.-J."/>
        </authorList>
    </citation>
    <scope>NUCLEOTIDE SEQUENCE</scope>
    <source>
        <strain evidence="2">Japan</strain>
    </source>
</reference>